<dbReference type="Pfam" id="PF00817">
    <property type="entry name" value="IMS"/>
    <property type="match status" value="1"/>
</dbReference>
<dbReference type="Proteomes" id="UP000770661">
    <property type="component" value="Unassembled WGS sequence"/>
</dbReference>
<dbReference type="OrthoDB" id="1747274at2759"/>
<organism evidence="4 5">
    <name type="scientific">Chionoecetes opilio</name>
    <name type="common">Atlantic snow crab</name>
    <name type="synonym">Cancer opilio</name>
    <dbReference type="NCBI Taxonomy" id="41210"/>
    <lineage>
        <taxon>Eukaryota</taxon>
        <taxon>Metazoa</taxon>
        <taxon>Ecdysozoa</taxon>
        <taxon>Arthropoda</taxon>
        <taxon>Crustacea</taxon>
        <taxon>Multicrustacea</taxon>
        <taxon>Malacostraca</taxon>
        <taxon>Eumalacostraca</taxon>
        <taxon>Eucarida</taxon>
        <taxon>Decapoda</taxon>
        <taxon>Pleocyemata</taxon>
        <taxon>Brachyura</taxon>
        <taxon>Eubrachyura</taxon>
        <taxon>Majoidea</taxon>
        <taxon>Majidae</taxon>
        <taxon>Chionoecetes</taxon>
    </lineage>
</organism>
<dbReference type="GO" id="GO:0003887">
    <property type="term" value="F:DNA-directed DNA polymerase activity"/>
    <property type="evidence" value="ECO:0007669"/>
    <property type="project" value="TreeGrafter"/>
</dbReference>
<dbReference type="PANTHER" id="PTHR46404:SF1">
    <property type="entry name" value="DNA POLYMERASE IOTA"/>
    <property type="match status" value="1"/>
</dbReference>
<dbReference type="InterPro" id="IPR001126">
    <property type="entry name" value="UmuC"/>
</dbReference>
<proteinExistence type="inferred from homology"/>
<dbReference type="InterPro" id="IPR043502">
    <property type="entry name" value="DNA/RNA_pol_sf"/>
</dbReference>
<comment type="subunit">
    <text evidence="1">Associates with 90S and pre-40S pre-ribosomal particles.</text>
</comment>
<gene>
    <name evidence="4" type="primary">POLI</name>
    <name evidence="4" type="ORF">GWK47_016695</name>
</gene>
<name>A0A8J4XS93_CHIOP</name>
<dbReference type="PANTHER" id="PTHR46404">
    <property type="entry name" value="DNA POLYMERASE IOTA"/>
    <property type="match status" value="1"/>
</dbReference>
<comment type="similarity">
    <text evidence="1">Belongs to the RRP36 family.</text>
</comment>
<dbReference type="Gene3D" id="3.30.70.270">
    <property type="match status" value="1"/>
</dbReference>
<dbReference type="Pfam" id="PF06102">
    <property type="entry name" value="RRP36"/>
    <property type="match status" value="1"/>
</dbReference>
<keyword evidence="1" id="KW-0698">rRNA processing</keyword>
<comment type="caution">
    <text evidence="4">The sequence shown here is derived from an EMBL/GenBank/DDBJ whole genome shotgun (WGS) entry which is preliminary data.</text>
</comment>
<dbReference type="PROSITE" id="PS50173">
    <property type="entry name" value="UMUC"/>
    <property type="match status" value="1"/>
</dbReference>
<dbReference type="GO" id="GO:0005730">
    <property type="term" value="C:nucleolus"/>
    <property type="evidence" value="ECO:0007669"/>
    <property type="project" value="UniProtKB-SubCell"/>
</dbReference>
<keyword evidence="5" id="KW-1185">Reference proteome</keyword>
<dbReference type="GO" id="GO:0019985">
    <property type="term" value="P:translesion synthesis"/>
    <property type="evidence" value="ECO:0007669"/>
    <property type="project" value="TreeGrafter"/>
</dbReference>
<sequence>MEELLKLQEDMGTKAFRKKVLKTGGGIARSSNSPAGQGGSSAQLKRANKNRPAEVPMMRQAAPRLANLEPGQRMKRQIIRDPRFDDLSGNLNLKSWQGNYSFLREMRKKEKEVLKKELKTEEDPEKKHRMKSIIQRIENQERERGRKEKEQEVKRLERQEQREALRQGRKPKLITNKEPRSGLAQSRADTVFARRAEPGWNGLDWASPASRTRLDQCGENWHMRTTVSGEDDQELLIDGPHFTLPEDTWALCPADHRRTIIHLDVDCFYAQVEMVRDPSLRDKPLGVKQKNLMVTSNYVARSLGVKKSMWIKEALEILPNLILVDGSDLTYYRQFSSEISAVAQTLTPAVERLGMDENFVDVTEIVGDYLKQSTSGKIEGHIYGDKEPSEALPGDPCGCGCRDRLTAGTLVAKKLRQQIFETTGITCCAGIAHNKLLAKLVCGYTSQTSKLFCSHG</sequence>
<keyword evidence="1" id="KW-0690">Ribosome biogenesis</keyword>
<reference evidence="4" key="1">
    <citation type="submission" date="2020-07" db="EMBL/GenBank/DDBJ databases">
        <title>The High-quality genome of the commercially important snow crab, Chionoecetes opilio.</title>
        <authorList>
            <person name="Jeong J.-H."/>
            <person name="Ryu S."/>
        </authorList>
    </citation>
    <scope>NUCLEOTIDE SEQUENCE</scope>
    <source>
        <strain evidence="4">MADBK_172401_WGS</strain>
        <tissue evidence="4">Digestive gland</tissue>
    </source>
</reference>
<evidence type="ECO:0000313" key="5">
    <source>
        <dbReference type="Proteomes" id="UP000770661"/>
    </source>
</evidence>
<evidence type="ECO:0000256" key="1">
    <source>
        <dbReference type="RuleBase" id="RU368027"/>
    </source>
</evidence>
<comment type="subcellular location">
    <subcellularLocation>
        <location evidence="1">Nucleus</location>
        <location evidence="1">Nucleolus</location>
    </subcellularLocation>
</comment>
<feature type="compositionally biased region" description="Basic and acidic residues" evidence="2">
    <location>
        <begin position="138"/>
        <end position="166"/>
    </location>
</feature>
<dbReference type="SUPFAM" id="SSF56672">
    <property type="entry name" value="DNA/RNA polymerases"/>
    <property type="match status" value="1"/>
</dbReference>
<evidence type="ECO:0000313" key="4">
    <source>
        <dbReference type="EMBL" id="KAG0713218.1"/>
    </source>
</evidence>
<dbReference type="GO" id="GO:0006281">
    <property type="term" value="P:DNA repair"/>
    <property type="evidence" value="ECO:0007669"/>
    <property type="project" value="InterPro"/>
</dbReference>
<keyword evidence="1" id="KW-0539">Nucleus</keyword>
<evidence type="ECO:0000259" key="3">
    <source>
        <dbReference type="PROSITE" id="PS50173"/>
    </source>
</evidence>
<feature type="compositionally biased region" description="Polar residues" evidence="2">
    <location>
        <begin position="29"/>
        <end position="43"/>
    </location>
</feature>
<dbReference type="Gene3D" id="3.40.1170.60">
    <property type="match status" value="1"/>
</dbReference>
<dbReference type="EMBL" id="JACEEZ010021674">
    <property type="protein sequence ID" value="KAG0713218.1"/>
    <property type="molecule type" value="Genomic_DNA"/>
</dbReference>
<dbReference type="GO" id="GO:0006364">
    <property type="term" value="P:rRNA processing"/>
    <property type="evidence" value="ECO:0007669"/>
    <property type="project" value="UniProtKB-UniRule"/>
</dbReference>
<protein>
    <recommendedName>
        <fullName evidence="1">rRNA biogenesis protein RRP36</fullName>
    </recommendedName>
</protein>
<dbReference type="AlphaFoldDB" id="A0A8J4XS93"/>
<dbReference type="GO" id="GO:1990904">
    <property type="term" value="C:ribonucleoprotein complex"/>
    <property type="evidence" value="ECO:0007669"/>
    <property type="project" value="UniProtKB-KW"/>
</dbReference>
<dbReference type="FunFam" id="3.40.1170.60:FF:000006">
    <property type="entry name" value="DNA polymerase iota"/>
    <property type="match status" value="1"/>
</dbReference>
<feature type="region of interest" description="Disordered" evidence="2">
    <location>
        <begin position="23"/>
        <end position="67"/>
    </location>
</feature>
<keyword evidence="1" id="KW-0687">Ribonucleoprotein</keyword>
<evidence type="ECO:0000256" key="2">
    <source>
        <dbReference type="SAM" id="MobiDB-lite"/>
    </source>
</evidence>
<dbReference type="InterPro" id="IPR043128">
    <property type="entry name" value="Rev_trsase/Diguanyl_cyclase"/>
</dbReference>
<dbReference type="InterPro" id="IPR009292">
    <property type="entry name" value="RRP36"/>
</dbReference>
<accession>A0A8J4XS93</accession>
<feature type="domain" description="UmuC" evidence="3">
    <location>
        <begin position="260"/>
        <end position="440"/>
    </location>
</feature>
<comment type="function">
    <text evidence="1">Component of the 90S pre-ribosome involved in the maturation of rRNAs. Required for early cleavages of the pre-RNAs in the 40S ribosomal subunit maturation pathway.</text>
</comment>
<feature type="region of interest" description="Disordered" evidence="2">
    <location>
        <begin position="136"/>
        <end position="187"/>
    </location>
</feature>